<protein>
    <submittedName>
        <fullName evidence="4">PaaI family thioesterase</fullName>
    </submittedName>
</protein>
<dbReference type="CDD" id="cd03443">
    <property type="entry name" value="PaaI_thioesterase"/>
    <property type="match status" value="1"/>
</dbReference>
<dbReference type="Pfam" id="PF03061">
    <property type="entry name" value="4HBT"/>
    <property type="match status" value="1"/>
</dbReference>
<dbReference type="PANTHER" id="PTHR21660">
    <property type="entry name" value="THIOESTERASE SUPERFAMILY MEMBER-RELATED"/>
    <property type="match status" value="1"/>
</dbReference>
<proteinExistence type="inferred from homology"/>
<gene>
    <name evidence="4" type="ORF">HIJ39_01915</name>
</gene>
<reference evidence="4 5" key="1">
    <citation type="submission" date="2020-04" db="EMBL/GenBank/DDBJ databases">
        <authorList>
            <person name="Zhang R."/>
            <person name="Schippers A."/>
        </authorList>
    </citation>
    <scope>NUCLEOTIDE SEQUENCE [LARGE SCALE GENOMIC DNA]</scope>
    <source>
        <strain evidence="4 5">DSM 109850</strain>
    </source>
</reference>
<organism evidence="4 5">
    <name type="scientific">Sulfobacillus harzensis</name>
    <dbReference type="NCBI Taxonomy" id="2729629"/>
    <lineage>
        <taxon>Bacteria</taxon>
        <taxon>Bacillati</taxon>
        <taxon>Bacillota</taxon>
        <taxon>Clostridia</taxon>
        <taxon>Eubacteriales</taxon>
        <taxon>Clostridiales Family XVII. Incertae Sedis</taxon>
        <taxon>Sulfobacillus</taxon>
    </lineage>
</organism>
<keyword evidence="5" id="KW-1185">Reference proteome</keyword>
<dbReference type="NCBIfam" id="TIGR00369">
    <property type="entry name" value="unchar_dom_1"/>
    <property type="match status" value="1"/>
</dbReference>
<dbReference type="PANTHER" id="PTHR21660:SF1">
    <property type="entry name" value="ACYL-COENZYME A THIOESTERASE 13"/>
    <property type="match status" value="1"/>
</dbReference>
<dbReference type="RefSeq" id="WP_169096133.1">
    <property type="nucleotide sequence ID" value="NZ_JABBVZ010000004.1"/>
</dbReference>
<sequence>MAHRFHEENPYWQWMGFQADEVAASKGMARVRVAIRPEFYQHQGFVHGGVLSALIDSAGAWAFILTHGEGLRTINLAVQYLSPVGPGAGELVADGKLVRVGRRIVIVAVDVIATDETPVATGQVIYSRARK</sequence>
<keyword evidence="2" id="KW-0378">Hydrolase</keyword>
<evidence type="ECO:0000259" key="3">
    <source>
        <dbReference type="Pfam" id="PF03061"/>
    </source>
</evidence>
<dbReference type="InterPro" id="IPR006683">
    <property type="entry name" value="Thioestr_dom"/>
</dbReference>
<evidence type="ECO:0000313" key="4">
    <source>
        <dbReference type="EMBL" id="NMP21114.1"/>
    </source>
</evidence>
<feature type="domain" description="Thioesterase" evidence="3">
    <location>
        <begin position="43"/>
        <end position="117"/>
    </location>
</feature>
<dbReference type="GO" id="GO:0047617">
    <property type="term" value="F:fatty acyl-CoA hydrolase activity"/>
    <property type="evidence" value="ECO:0007669"/>
    <property type="project" value="InterPro"/>
</dbReference>
<dbReference type="Gene3D" id="3.10.129.10">
    <property type="entry name" value="Hotdog Thioesterase"/>
    <property type="match status" value="1"/>
</dbReference>
<dbReference type="InterPro" id="IPR029069">
    <property type="entry name" value="HotDog_dom_sf"/>
</dbReference>
<evidence type="ECO:0000256" key="2">
    <source>
        <dbReference type="ARBA" id="ARBA00022801"/>
    </source>
</evidence>
<comment type="similarity">
    <text evidence="1">Belongs to the thioesterase PaaI family.</text>
</comment>
<dbReference type="InterPro" id="IPR003736">
    <property type="entry name" value="PAAI_dom"/>
</dbReference>
<comment type="caution">
    <text evidence="4">The sequence shown here is derived from an EMBL/GenBank/DDBJ whole genome shotgun (WGS) entry which is preliminary data.</text>
</comment>
<dbReference type="SUPFAM" id="SSF54637">
    <property type="entry name" value="Thioesterase/thiol ester dehydrase-isomerase"/>
    <property type="match status" value="1"/>
</dbReference>
<accession>A0A7Y0L3B7</accession>
<name>A0A7Y0L3B7_9FIRM</name>
<evidence type="ECO:0000256" key="1">
    <source>
        <dbReference type="ARBA" id="ARBA00008324"/>
    </source>
</evidence>
<dbReference type="Proteomes" id="UP000533476">
    <property type="component" value="Unassembled WGS sequence"/>
</dbReference>
<dbReference type="EMBL" id="JABBVZ010000004">
    <property type="protein sequence ID" value="NMP21114.1"/>
    <property type="molecule type" value="Genomic_DNA"/>
</dbReference>
<dbReference type="InterPro" id="IPR039298">
    <property type="entry name" value="ACOT13"/>
</dbReference>
<evidence type="ECO:0000313" key="5">
    <source>
        <dbReference type="Proteomes" id="UP000533476"/>
    </source>
</evidence>
<dbReference type="AlphaFoldDB" id="A0A7Y0L3B7"/>